<sequence length="189" mass="21850">MHEIKIFVISTPFQAVNSVQIYSSIFQTIIQLLKKKTIVNGLNLIERNGYEYLLYNIFNDKLDFSHRLTFRMISAGAASMTTSALMLERKNISNFVIIPTFQASYYGILFMIQNPKESKKFLNDNFPKTVKYIEQNPITGSICRIINKVHTFFNQSPQNRRNQADTIDFINDINQDVNQLRAGIKNALK</sequence>
<keyword evidence="2" id="KW-1185">Reference proteome</keyword>
<gene>
    <name evidence="1" type="ORF">TVAG_204830</name>
</gene>
<reference evidence="1" key="1">
    <citation type="submission" date="2006-10" db="EMBL/GenBank/DDBJ databases">
        <authorList>
            <person name="Amadeo P."/>
            <person name="Zhao Q."/>
            <person name="Wortman J."/>
            <person name="Fraser-Liggett C."/>
            <person name="Carlton J."/>
        </authorList>
    </citation>
    <scope>NUCLEOTIDE SEQUENCE</scope>
    <source>
        <strain evidence="1">G3</strain>
    </source>
</reference>
<dbReference type="VEuPathDB" id="TrichDB:TVAG_204830"/>
<dbReference type="InParanoid" id="A2EIY6"/>
<dbReference type="Proteomes" id="UP000001542">
    <property type="component" value="Unassembled WGS sequence"/>
</dbReference>
<evidence type="ECO:0000313" key="1">
    <source>
        <dbReference type="EMBL" id="EAY07376.1"/>
    </source>
</evidence>
<dbReference type="VEuPathDB" id="TrichDB:TVAGG3_0661570"/>
<dbReference type="EMBL" id="DS113401">
    <property type="protein sequence ID" value="EAY07376.1"/>
    <property type="molecule type" value="Genomic_DNA"/>
</dbReference>
<evidence type="ECO:0000313" key="2">
    <source>
        <dbReference type="Proteomes" id="UP000001542"/>
    </source>
</evidence>
<dbReference type="OrthoDB" id="10645344at2759"/>
<name>A2EIY6_TRIV3</name>
<proteinExistence type="predicted"/>
<accession>A2EIY6</accession>
<reference evidence="1" key="2">
    <citation type="journal article" date="2007" name="Science">
        <title>Draft genome sequence of the sexually transmitted pathogen Trichomonas vaginalis.</title>
        <authorList>
            <person name="Carlton J.M."/>
            <person name="Hirt R.P."/>
            <person name="Silva J.C."/>
            <person name="Delcher A.L."/>
            <person name="Schatz M."/>
            <person name="Zhao Q."/>
            <person name="Wortman J.R."/>
            <person name="Bidwell S.L."/>
            <person name="Alsmark U.C.M."/>
            <person name="Besteiro S."/>
            <person name="Sicheritz-Ponten T."/>
            <person name="Noel C.J."/>
            <person name="Dacks J.B."/>
            <person name="Foster P.G."/>
            <person name="Simillion C."/>
            <person name="Van de Peer Y."/>
            <person name="Miranda-Saavedra D."/>
            <person name="Barton G.J."/>
            <person name="Westrop G.D."/>
            <person name="Mueller S."/>
            <person name="Dessi D."/>
            <person name="Fiori P.L."/>
            <person name="Ren Q."/>
            <person name="Paulsen I."/>
            <person name="Zhang H."/>
            <person name="Bastida-Corcuera F.D."/>
            <person name="Simoes-Barbosa A."/>
            <person name="Brown M.T."/>
            <person name="Hayes R.D."/>
            <person name="Mukherjee M."/>
            <person name="Okumura C.Y."/>
            <person name="Schneider R."/>
            <person name="Smith A.J."/>
            <person name="Vanacova S."/>
            <person name="Villalvazo M."/>
            <person name="Haas B.J."/>
            <person name="Pertea M."/>
            <person name="Feldblyum T.V."/>
            <person name="Utterback T.R."/>
            <person name="Shu C.L."/>
            <person name="Osoegawa K."/>
            <person name="de Jong P.J."/>
            <person name="Hrdy I."/>
            <person name="Horvathova L."/>
            <person name="Zubacova Z."/>
            <person name="Dolezal P."/>
            <person name="Malik S.B."/>
            <person name="Logsdon J.M. Jr."/>
            <person name="Henze K."/>
            <person name="Gupta A."/>
            <person name="Wang C.C."/>
            <person name="Dunne R.L."/>
            <person name="Upcroft J.A."/>
            <person name="Upcroft P."/>
            <person name="White O."/>
            <person name="Salzberg S.L."/>
            <person name="Tang P."/>
            <person name="Chiu C.-H."/>
            <person name="Lee Y.-S."/>
            <person name="Embley T.M."/>
            <person name="Coombs G.H."/>
            <person name="Mottram J.C."/>
            <person name="Tachezy J."/>
            <person name="Fraser-Liggett C.M."/>
            <person name="Johnson P.J."/>
        </authorList>
    </citation>
    <scope>NUCLEOTIDE SEQUENCE [LARGE SCALE GENOMIC DNA]</scope>
    <source>
        <strain evidence="1">G3</strain>
    </source>
</reference>
<organism evidence="1 2">
    <name type="scientific">Trichomonas vaginalis (strain ATCC PRA-98 / G3)</name>
    <dbReference type="NCBI Taxonomy" id="412133"/>
    <lineage>
        <taxon>Eukaryota</taxon>
        <taxon>Metamonada</taxon>
        <taxon>Parabasalia</taxon>
        <taxon>Trichomonadida</taxon>
        <taxon>Trichomonadidae</taxon>
        <taxon>Trichomonas</taxon>
    </lineage>
</organism>
<dbReference type="KEGG" id="tva:4765266"/>
<protein>
    <submittedName>
        <fullName evidence="1">Uncharacterized protein</fullName>
    </submittedName>
</protein>
<dbReference type="RefSeq" id="XP_001319599.1">
    <property type="nucleotide sequence ID" value="XM_001319564.1"/>
</dbReference>
<dbReference type="AlphaFoldDB" id="A2EIY6"/>